<protein>
    <submittedName>
        <fullName evidence="1">Uncharacterized protein</fullName>
    </submittedName>
</protein>
<dbReference type="EMBL" id="CM047741">
    <property type="protein sequence ID" value="KAJ0037757.1"/>
    <property type="molecule type" value="Genomic_DNA"/>
</dbReference>
<dbReference type="Proteomes" id="UP001163603">
    <property type="component" value="Chromosome 6"/>
</dbReference>
<gene>
    <name evidence="1" type="ORF">Pint_22702</name>
</gene>
<organism evidence="1 2">
    <name type="scientific">Pistacia integerrima</name>
    <dbReference type="NCBI Taxonomy" id="434235"/>
    <lineage>
        <taxon>Eukaryota</taxon>
        <taxon>Viridiplantae</taxon>
        <taxon>Streptophyta</taxon>
        <taxon>Embryophyta</taxon>
        <taxon>Tracheophyta</taxon>
        <taxon>Spermatophyta</taxon>
        <taxon>Magnoliopsida</taxon>
        <taxon>eudicotyledons</taxon>
        <taxon>Gunneridae</taxon>
        <taxon>Pentapetalae</taxon>
        <taxon>rosids</taxon>
        <taxon>malvids</taxon>
        <taxon>Sapindales</taxon>
        <taxon>Anacardiaceae</taxon>
        <taxon>Pistacia</taxon>
    </lineage>
</organism>
<reference evidence="2" key="1">
    <citation type="journal article" date="2023" name="G3 (Bethesda)">
        <title>Genome assembly and association tests identify interacting loci associated with vigor, precocity, and sex in interspecific pistachio rootstocks.</title>
        <authorList>
            <person name="Palmer W."/>
            <person name="Jacygrad E."/>
            <person name="Sagayaradj S."/>
            <person name="Cavanaugh K."/>
            <person name="Han R."/>
            <person name="Bertier L."/>
            <person name="Beede B."/>
            <person name="Kafkas S."/>
            <person name="Golino D."/>
            <person name="Preece J."/>
            <person name="Michelmore R."/>
        </authorList>
    </citation>
    <scope>NUCLEOTIDE SEQUENCE [LARGE SCALE GENOMIC DNA]</scope>
</reference>
<evidence type="ECO:0000313" key="2">
    <source>
        <dbReference type="Proteomes" id="UP001163603"/>
    </source>
</evidence>
<proteinExistence type="predicted"/>
<sequence length="670" mass="71941">MADPVSFKVPYRNLKKEAEVEMVGADELHLRPIDLNSNPSSHVTISNGNSNFDVRSKQCSLFTLILSCTVAAGVQFGWALQLSLLTPYIQTLGIEHAFSSFIWLCGPITGLVVGHGYHFNFIPFNPYILPPIVSLCIQTIYGDEFTDYSLLLDALCINAYHLVQPCVGIWSDKCTSKYGRRRPFILAGSLMISVAVIIIGFSADIGYILGDTKEDCRVFKGTRTRAAFVFVIGFWMLDLANNTVQGPARALLADLSGPDQRNSANAIFCSWMAVGNILGFSAGASGDWHRWFPFLTSRACCAACGNLKAAFIVAVVFLTLCTVVTIYFADEVPLTVNQPNHLSDSAPLLDDRYENGLDLSKSKPDVPIAASFNSNNADSAHERDVDQNHVNTTVEDQNESFNDGPGAVLVNLLTSLRHLPPAMHAVLIVMALSWGKIFPGPPESAIVSSPTALSWFPFFLFDTDWMGREVYHGDPKGNSSDVKLYDQGVREGAFGLLLNSVVLGISSFLIQPMCQRLGARVVWAMSNFIVFACMAGTAIISLISVREYSEGIEHVIGGSGSIKIASLVLFALLGFPLAITYSVPFSVTAQLTADSGGGQGLAIGVLNLAIVVPQMVVSLGAGPWDALFGGGNIPAFVLASLSALAAGVVATLKLPKLSTSSFESSGFHIG</sequence>
<keyword evidence="2" id="KW-1185">Reference proteome</keyword>
<evidence type="ECO:0000313" key="1">
    <source>
        <dbReference type="EMBL" id="KAJ0037757.1"/>
    </source>
</evidence>
<comment type="caution">
    <text evidence="1">The sequence shown here is derived from an EMBL/GenBank/DDBJ whole genome shotgun (WGS) entry which is preliminary data.</text>
</comment>
<accession>A0ACC0YJK7</accession>
<name>A0ACC0YJK7_9ROSI</name>